<dbReference type="AlphaFoldDB" id="A0A3M6UUM4"/>
<comment type="caution">
    <text evidence="1">The sequence shown here is derived from an EMBL/GenBank/DDBJ whole genome shotgun (WGS) entry which is preliminary data.</text>
</comment>
<organism evidence="1 2">
    <name type="scientific">Pocillopora damicornis</name>
    <name type="common">Cauliflower coral</name>
    <name type="synonym">Millepora damicornis</name>
    <dbReference type="NCBI Taxonomy" id="46731"/>
    <lineage>
        <taxon>Eukaryota</taxon>
        <taxon>Metazoa</taxon>
        <taxon>Cnidaria</taxon>
        <taxon>Anthozoa</taxon>
        <taxon>Hexacorallia</taxon>
        <taxon>Scleractinia</taxon>
        <taxon>Astrocoeniina</taxon>
        <taxon>Pocilloporidae</taxon>
        <taxon>Pocillopora</taxon>
    </lineage>
</organism>
<name>A0A3M6UUM4_POCDA</name>
<gene>
    <name evidence="1" type="ORF">pdam_00024256</name>
</gene>
<protein>
    <submittedName>
        <fullName evidence="1">Uncharacterized protein</fullName>
    </submittedName>
</protein>
<proteinExistence type="predicted"/>
<evidence type="ECO:0000313" key="2">
    <source>
        <dbReference type="Proteomes" id="UP000275408"/>
    </source>
</evidence>
<reference evidence="1 2" key="1">
    <citation type="journal article" date="2018" name="Sci. Rep.">
        <title>Comparative analysis of the Pocillopora damicornis genome highlights role of immune system in coral evolution.</title>
        <authorList>
            <person name="Cunning R."/>
            <person name="Bay R.A."/>
            <person name="Gillette P."/>
            <person name="Baker A.C."/>
            <person name="Traylor-Knowles N."/>
        </authorList>
    </citation>
    <scope>NUCLEOTIDE SEQUENCE [LARGE SCALE GENOMIC DNA]</scope>
    <source>
        <strain evidence="1">RSMAS</strain>
        <tissue evidence="1">Whole animal</tissue>
    </source>
</reference>
<dbReference type="EMBL" id="RCHS01000666">
    <property type="protein sequence ID" value="RMX57340.1"/>
    <property type="molecule type" value="Genomic_DNA"/>
</dbReference>
<sequence>MSNIKSCVNEVNHWVLLSHLDFNKDKTEILAFSQRVKALAILNIQVNSCNEVEDIKGYFNEKKHTLNNSHTGYVGNLSRIHNKITRLMENGATQDEISKEMENFNDGWTKFMDVHDRYCKCLVVGVDTPALEKAEKGYK</sequence>
<feature type="non-terminal residue" evidence="1">
    <location>
        <position position="139"/>
    </location>
</feature>
<accession>A0A3M6UUM4</accession>
<keyword evidence="2" id="KW-1185">Reference proteome</keyword>
<dbReference type="Proteomes" id="UP000275408">
    <property type="component" value="Unassembled WGS sequence"/>
</dbReference>
<evidence type="ECO:0000313" key="1">
    <source>
        <dbReference type="EMBL" id="RMX57340.1"/>
    </source>
</evidence>